<reference evidence="2 3" key="1">
    <citation type="submission" date="2022-12" db="EMBL/GenBank/DDBJ databases">
        <title>Polyphasic characterization of Geotalea uranireducens NIT-SL11 newly isolated from a complex of sewage sludge and microbially reduced graphene oxide.</title>
        <authorList>
            <person name="Xie L."/>
            <person name="Yoshida N."/>
            <person name="Meng L."/>
        </authorList>
    </citation>
    <scope>NUCLEOTIDE SEQUENCE [LARGE SCALE GENOMIC DNA]</scope>
    <source>
        <strain evidence="2 3">NIT-SL11</strain>
    </source>
</reference>
<keyword evidence="3" id="KW-1185">Reference proteome</keyword>
<dbReference type="Gene3D" id="2.30.30.40">
    <property type="entry name" value="SH3 Domains"/>
    <property type="match status" value="1"/>
</dbReference>
<organism evidence="2 3">
    <name type="scientific">Geotalea uraniireducens</name>
    <dbReference type="NCBI Taxonomy" id="351604"/>
    <lineage>
        <taxon>Bacteria</taxon>
        <taxon>Pseudomonadati</taxon>
        <taxon>Thermodesulfobacteriota</taxon>
        <taxon>Desulfuromonadia</taxon>
        <taxon>Geobacterales</taxon>
        <taxon>Geobacteraceae</taxon>
        <taxon>Geotalea</taxon>
    </lineage>
</organism>
<dbReference type="EMBL" id="AP027151">
    <property type="protein sequence ID" value="BDV41354.1"/>
    <property type="molecule type" value="Genomic_DNA"/>
</dbReference>
<accession>A0ABN6VN81</accession>
<gene>
    <name evidence="2" type="primary">cheW44H</name>
    <name evidence="2" type="ORF">GURASL_02770</name>
</gene>
<dbReference type="Pfam" id="PF01584">
    <property type="entry name" value="CheW"/>
    <property type="match status" value="1"/>
</dbReference>
<sequence>MNAPTDRYLVFSLSGKKYALKLGQTGEVFEAVPTYPVPKVPAFLGEAINVHGRVVPVLNLGVVLRSGAPLDGDTIVVLDPQIADLALRVEGAISIISAADVAAEEAGDGGMIDRFLLYGGDRAAVLEPWKLLQYVEETLSNEMWRINGQDSYDRG</sequence>
<evidence type="ECO:0000259" key="1">
    <source>
        <dbReference type="PROSITE" id="PS50851"/>
    </source>
</evidence>
<protein>
    <submittedName>
        <fullName evidence="2">Chemotaxis protein CheW</fullName>
    </submittedName>
</protein>
<dbReference type="InterPro" id="IPR002545">
    <property type="entry name" value="CheW-lke_dom"/>
</dbReference>
<dbReference type="InterPro" id="IPR036061">
    <property type="entry name" value="CheW-like_dom_sf"/>
</dbReference>
<dbReference type="Proteomes" id="UP001317705">
    <property type="component" value="Chromosome"/>
</dbReference>
<evidence type="ECO:0000313" key="3">
    <source>
        <dbReference type="Proteomes" id="UP001317705"/>
    </source>
</evidence>
<name>A0ABN6VN81_9BACT</name>
<dbReference type="RefSeq" id="WP_282001334.1">
    <property type="nucleotide sequence ID" value="NZ_AP027151.1"/>
</dbReference>
<dbReference type="PROSITE" id="PS50851">
    <property type="entry name" value="CHEW"/>
    <property type="match status" value="1"/>
</dbReference>
<dbReference type="Gene3D" id="2.40.50.180">
    <property type="entry name" value="CheA-289, Domain 4"/>
    <property type="match status" value="1"/>
</dbReference>
<feature type="domain" description="CheW-like" evidence="1">
    <location>
        <begin position="5"/>
        <end position="137"/>
    </location>
</feature>
<dbReference type="SUPFAM" id="SSF50341">
    <property type="entry name" value="CheW-like"/>
    <property type="match status" value="1"/>
</dbReference>
<evidence type="ECO:0000313" key="2">
    <source>
        <dbReference type="EMBL" id="BDV41354.1"/>
    </source>
</evidence>
<proteinExistence type="predicted"/>